<accession>A0ABU4WFZ8</accession>
<keyword evidence="2" id="KW-0732">Signal</keyword>
<reference evidence="3 4" key="1">
    <citation type="submission" date="2022-03" db="EMBL/GenBank/DDBJ databases">
        <title>Novel taxa within the pig intestine.</title>
        <authorList>
            <person name="Wylensek D."/>
            <person name="Bishof K."/>
            <person name="Afrizal A."/>
            <person name="Clavel T."/>
        </authorList>
    </citation>
    <scope>NUCLEOTIDE SEQUENCE [LARGE SCALE GENOMIC DNA]</scope>
    <source>
        <strain evidence="3 4">CLA-KB-P66</strain>
    </source>
</reference>
<organism evidence="3 4">
    <name type="scientific">Intestinicryptomonas porci</name>
    <dbReference type="NCBI Taxonomy" id="2926320"/>
    <lineage>
        <taxon>Bacteria</taxon>
        <taxon>Pseudomonadati</taxon>
        <taxon>Verrucomicrobiota</taxon>
        <taxon>Opitutia</taxon>
        <taxon>Opitutales</taxon>
        <taxon>Intestinicryptomonaceae</taxon>
        <taxon>Intestinicryptomonas</taxon>
    </lineage>
</organism>
<evidence type="ECO:0000256" key="1">
    <source>
        <dbReference type="ARBA" id="ARBA00008754"/>
    </source>
</evidence>
<name>A0ABU4WFZ8_9BACT</name>
<dbReference type="EMBL" id="JALBUT010000004">
    <property type="protein sequence ID" value="MDX8415474.1"/>
    <property type="molecule type" value="Genomic_DNA"/>
</dbReference>
<dbReference type="GO" id="GO:0016853">
    <property type="term" value="F:isomerase activity"/>
    <property type="evidence" value="ECO:0007669"/>
    <property type="project" value="UniProtKB-KW"/>
</dbReference>
<feature type="signal peptide" evidence="2">
    <location>
        <begin position="1"/>
        <end position="27"/>
    </location>
</feature>
<gene>
    <name evidence="3" type="ORF">MOX91_04670</name>
</gene>
<dbReference type="InterPro" id="IPR036569">
    <property type="entry name" value="RpiB_LacA_LacB_sf"/>
</dbReference>
<evidence type="ECO:0000256" key="2">
    <source>
        <dbReference type="SAM" id="SignalP"/>
    </source>
</evidence>
<evidence type="ECO:0000313" key="4">
    <source>
        <dbReference type="Proteomes" id="UP001275932"/>
    </source>
</evidence>
<proteinExistence type="inferred from homology"/>
<dbReference type="PANTHER" id="PTHR30345:SF0">
    <property type="entry name" value="DNA DAMAGE-REPAIR_TOLERATION PROTEIN DRT102"/>
    <property type="match status" value="1"/>
</dbReference>
<dbReference type="Pfam" id="PF02502">
    <property type="entry name" value="LacAB_rpiB"/>
    <property type="match status" value="1"/>
</dbReference>
<dbReference type="InterPro" id="IPR003500">
    <property type="entry name" value="RpiB_LacA_LacB"/>
</dbReference>
<keyword evidence="3" id="KW-0413">Isomerase</keyword>
<comment type="caution">
    <text evidence="3">The sequence shown here is derived from an EMBL/GenBank/DDBJ whole genome shotgun (WGS) entry which is preliminary data.</text>
</comment>
<feature type="chain" id="PRO_5047495018" evidence="2">
    <location>
        <begin position="28"/>
        <end position="189"/>
    </location>
</feature>
<dbReference type="Proteomes" id="UP001275932">
    <property type="component" value="Unassembled WGS sequence"/>
</dbReference>
<dbReference type="RefSeq" id="WP_370396922.1">
    <property type="nucleotide sequence ID" value="NZ_JALBUT010000004.1"/>
</dbReference>
<protein>
    <submittedName>
        <fullName evidence="3">RpiB/LacA/LacB family sugar-phosphate isomerase</fullName>
    </submittedName>
</protein>
<dbReference type="PANTHER" id="PTHR30345">
    <property type="entry name" value="RIBOSE-5-PHOSPHATE ISOMERASE B"/>
    <property type="match status" value="1"/>
</dbReference>
<evidence type="ECO:0000313" key="3">
    <source>
        <dbReference type="EMBL" id="MDX8415474.1"/>
    </source>
</evidence>
<dbReference type="Gene3D" id="3.40.1400.10">
    <property type="entry name" value="Sugar-phosphate isomerase, RpiB/LacA/LacB"/>
    <property type="match status" value="1"/>
</dbReference>
<comment type="similarity">
    <text evidence="1">Belongs to the LacAB/RpiB family.</text>
</comment>
<dbReference type="NCBIfam" id="TIGR00689">
    <property type="entry name" value="rpiB_lacA_lacB"/>
    <property type="match status" value="1"/>
</dbReference>
<keyword evidence="4" id="KW-1185">Reference proteome</keyword>
<dbReference type="SUPFAM" id="SSF89623">
    <property type="entry name" value="Ribose/Galactose isomerase RpiB/AlsB"/>
    <property type="match status" value="1"/>
</dbReference>
<sequence>MKKLKTVIFALFLSITLIAIQAQSAFAMTPRPGTAVLASDPSGLALKNAVKELLLQQGFKVKDLTGEERQNYFDVGFNLGKEMSENDYDFGFVFCGTGMGVNLVANKFSGVFCALCESVETARLSRVVNNANVLAMGGKIVNPEKAKEMALAFISTDFAKDNDFLNKSYNRVVELSKEIAEINAKSSKK</sequence>